<evidence type="ECO:0000313" key="2">
    <source>
        <dbReference type="EMBL" id="CBY09556.1"/>
    </source>
</evidence>
<keyword evidence="1" id="KW-0175">Coiled coil</keyword>
<sequence>MGNNFSALKFWIEAGIQTFSFAIWEWFGNNGMELKRANERLARNEQQMQEMKKEIENLKKKKIGMKKPQSKKTTKTPNMSAARRLLNSYEKGPFIEGTGGNDRKKNHHFVKAELKQLENLSKPGAKQTFKDNAVTPKFKAIVRNNGKKTKSETPLKSDELVDTNAQLIEFDLLFESVEIELELIHDKMIEIDCTNACVKHSQRVLDANTDDERRQISFSVSRITELEIELARTKKKLQKSFAENADLKMENTILKQPVKRKEKLQEEFFWDYEDEFLQH</sequence>
<evidence type="ECO:0000313" key="3">
    <source>
        <dbReference type="Proteomes" id="UP000001307"/>
    </source>
</evidence>
<dbReference type="EMBL" id="FN653041">
    <property type="protein sequence ID" value="CBY09556.1"/>
    <property type="molecule type" value="Genomic_DNA"/>
</dbReference>
<proteinExistence type="predicted"/>
<name>E4XEF3_OIKDI</name>
<feature type="coiled-coil region" evidence="1">
    <location>
        <begin position="223"/>
        <end position="250"/>
    </location>
</feature>
<dbReference type="AlphaFoldDB" id="E4XEF3"/>
<keyword evidence="3" id="KW-1185">Reference proteome</keyword>
<gene>
    <name evidence="2" type="ORF">GSOID_T00008560001</name>
</gene>
<evidence type="ECO:0000256" key="1">
    <source>
        <dbReference type="SAM" id="Coils"/>
    </source>
</evidence>
<accession>E4XEF3</accession>
<dbReference type="InParanoid" id="E4XEF3"/>
<protein>
    <submittedName>
        <fullName evidence="2">Uncharacterized protein</fullName>
    </submittedName>
</protein>
<dbReference type="Proteomes" id="UP000001307">
    <property type="component" value="Unassembled WGS sequence"/>
</dbReference>
<reference evidence="2" key="1">
    <citation type="journal article" date="2010" name="Science">
        <title>Plasticity of animal genome architecture unmasked by rapid evolution of a pelagic tunicate.</title>
        <authorList>
            <person name="Denoeud F."/>
            <person name="Henriet S."/>
            <person name="Mungpakdee S."/>
            <person name="Aury J.M."/>
            <person name="Da Silva C."/>
            <person name="Brinkmann H."/>
            <person name="Mikhaleva J."/>
            <person name="Olsen L.C."/>
            <person name="Jubin C."/>
            <person name="Canestro C."/>
            <person name="Bouquet J.M."/>
            <person name="Danks G."/>
            <person name="Poulain J."/>
            <person name="Campsteijn C."/>
            <person name="Adamski M."/>
            <person name="Cross I."/>
            <person name="Yadetie F."/>
            <person name="Muffato M."/>
            <person name="Louis A."/>
            <person name="Butcher S."/>
            <person name="Tsagkogeorga G."/>
            <person name="Konrad A."/>
            <person name="Singh S."/>
            <person name="Jensen M.F."/>
            <person name="Cong E.H."/>
            <person name="Eikeseth-Otteraa H."/>
            <person name="Noel B."/>
            <person name="Anthouard V."/>
            <person name="Porcel B.M."/>
            <person name="Kachouri-Lafond R."/>
            <person name="Nishino A."/>
            <person name="Ugolini M."/>
            <person name="Chourrout P."/>
            <person name="Nishida H."/>
            <person name="Aasland R."/>
            <person name="Huzurbazar S."/>
            <person name="Westhof E."/>
            <person name="Delsuc F."/>
            <person name="Lehrach H."/>
            <person name="Reinhardt R."/>
            <person name="Weissenbach J."/>
            <person name="Roy S.W."/>
            <person name="Artiguenave F."/>
            <person name="Postlethwait J.H."/>
            <person name="Manak J.R."/>
            <person name="Thompson E.M."/>
            <person name="Jaillon O."/>
            <person name="Du Pasquier L."/>
            <person name="Boudinot P."/>
            <person name="Liberles D.A."/>
            <person name="Volff J.N."/>
            <person name="Philippe H."/>
            <person name="Lenhard B."/>
            <person name="Roest Crollius H."/>
            <person name="Wincker P."/>
            <person name="Chourrout D."/>
        </authorList>
    </citation>
    <scope>NUCLEOTIDE SEQUENCE [LARGE SCALE GENOMIC DNA]</scope>
</reference>
<organism evidence="2">
    <name type="scientific">Oikopleura dioica</name>
    <name type="common">Tunicate</name>
    <dbReference type="NCBI Taxonomy" id="34765"/>
    <lineage>
        <taxon>Eukaryota</taxon>
        <taxon>Metazoa</taxon>
        <taxon>Chordata</taxon>
        <taxon>Tunicata</taxon>
        <taxon>Appendicularia</taxon>
        <taxon>Copelata</taxon>
        <taxon>Oikopleuridae</taxon>
        <taxon>Oikopleura</taxon>
    </lineage>
</organism>
<feature type="coiled-coil region" evidence="1">
    <location>
        <begin position="34"/>
        <end position="61"/>
    </location>
</feature>